<name>A0A7J9J276_9ROSI</name>
<keyword evidence="2" id="KW-1185">Reference proteome</keyword>
<dbReference type="EMBL" id="JABFAE010000005">
    <property type="protein sequence ID" value="MBA0828417.1"/>
    <property type="molecule type" value="Genomic_DNA"/>
</dbReference>
<comment type="caution">
    <text evidence="1">The sequence shown here is derived from an EMBL/GenBank/DDBJ whole genome shotgun (WGS) entry which is preliminary data.</text>
</comment>
<dbReference type="AlphaFoldDB" id="A0A7J9J276"/>
<proteinExistence type="predicted"/>
<dbReference type="Proteomes" id="UP000593575">
    <property type="component" value="Unassembled WGS sequence"/>
</dbReference>
<reference evidence="1 2" key="1">
    <citation type="journal article" date="2019" name="Genome Biol. Evol.">
        <title>Insights into the evolution of the New World diploid cottons (Gossypium, subgenus Houzingenia) based on genome sequencing.</title>
        <authorList>
            <person name="Grover C.E."/>
            <person name="Arick M.A. 2nd"/>
            <person name="Thrash A."/>
            <person name="Conover J.L."/>
            <person name="Sanders W.S."/>
            <person name="Peterson D.G."/>
            <person name="Frelichowski J.E."/>
            <person name="Scheffler J.A."/>
            <person name="Scheffler B.E."/>
            <person name="Wendel J.F."/>
        </authorList>
    </citation>
    <scope>NUCLEOTIDE SEQUENCE [LARGE SCALE GENOMIC DNA]</scope>
    <source>
        <strain evidence="1">6</strain>
        <tissue evidence="1">Leaf</tissue>
    </source>
</reference>
<feature type="non-terminal residue" evidence="1">
    <location>
        <position position="1"/>
    </location>
</feature>
<evidence type="ECO:0000313" key="1">
    <source>
        <dbReference type="EMBL" id="MBA0828417.1"/>
    </source>
</evidence>
<organism evidence="1 2">
    <name type="scientific">Gossypium armourianum</name>
    <dbReference type="NCBI Taxonomy" id="34283"/>
    <lineage>
        <taxon>Eukaryota</taxon>
        <taxon>Viridiplantae</taxon>
        <taxon>Streptophyta</taxon>
        <taxon>Embryophyta</taxon>
        <taxon>Tracheophyta</taxon>
        <taxon>Spermatophyta</taxon>
        <taxon>Magnoliopsida</taxon>
        <taxon>eudicotyledons</taxon>
        <taxon>Gunneridae</taxon>
        <taxon>Pentapetalae</taxon>
        <taxon>rosids</taxon>
        <taxon>malvids</taxon>
        <taxon>Malvales</taxon>
        <taxon>Malvaceae</taxon>
        <taxon>Malvoideae</taxon>
        <taxon>Gossypium</taxon>
    </lineage>
</organism>
<accession>A0A7J9J276</accession>
<evidence type="ECO:0008006" key="3">
    <source>
        <dbReference type="Google" id="ProtNLM"/>
    </source>
</evidence>
<feature type="non-terminal residue" evidence="1">
    <location>
        <position position="74"/>
    </location>
</feature>
<evidence type="ECO:0000313" key="2">
    <source>
        <dbReference type="Proteomes" id="UP000593575"/>
    </source>
</evidence>
<sequence>RILDGLVLCQKQGLERVVIHTDSLEARSSQVLHGFGKWRVRHGPKQNNKVADFLAKISSSRKEGIQVFDEVPPE</sequence>
<protein>
    <recommendedName>
        <fullName evidence="3">RNase H type-1 domain-containing protein</fullName>
    </recommendedName>
</protein>
<gene>
    <name evidence="1" type="ORF">Goarm_013094</name>
</gene>